<dbReference type="InterPro" id="IPR036890">
    <property type="entry name" value="HATPase_C_sf"/>
</dbReference>
<evidence type="ECO:0000256" key="9">
    <source>
        <dbReference type="SAM" id="Phobius"/>
    </source>
</evidence>
<dbReference type="RefSeq" id="WP_202382438.1">
    <property type="nucleotide sequence ID" value="NZ_BAAAMA010000001.1"/>
</dbReference>
<keyword evidence="3" id="KW-0597">Phosphoprotein</keyword>
<gene>
    <name evidence="12" type="ORF">D3226_10255</name>
</gene>
<keyword evidence="13" id="KW-1185">Reference proteome</keyword>
<feature type="transmembrane region" description="Helical" evidence="9">
    <location>
        <begin position="106"/>
        <end position="124"/>
    </location>
</feature>
<dbReference type="Proteomes" id="UP001646141">
    <property type="component" value="Unassembled WGS sequence"/>
</dbReference>
<keyword evidence="4" id="KW-0808">Transferase</keyword>
<evidence type="ECO:0000259" key="10">
    <source>
        <dbReference type="Pfam" id="PF02518"/>
    </source>
</evidence>
<feature type="transmembrane region" description="Helical" evidence="9">
    <location>
        <begin position="136"/>
        <end position="157"/>
    </location>
</feature>
<dbReference type="Gene3D" id="1.20.5.1930">
    <property type="match status" value="1"/>
</dbReference>
<dbReference type="InterPro" id="IPR003594">
    <property type="entry name" value="HATPase_dom"/>
</dbReference>
<dbReference type="GO" id="GO:0016301">
    <property type="term" value="F:kinase activity"/>
    <property type="evidence" value="ECO:0007669"/>
    <property type="project" value="UniProtKB-KW"/>
</dbReference>
<comment type="caution">
    <text evidence="12">The sequence shown here is derived from an EMBL/GenBank/DDBJ whole genome shotgun (WGS) entry which is preliminary data.</text>
</comment>
<dbReference type="SUPFAM" id="SSF55874">
    <property type="entry name" value="ATPase domain of HSP90 chaperone/DNA topoisomerase II/histidine kinase"/>
    <property type="match status" value="1"/>
</dbReference>
<dbReference type="PANTHER" id="PTHR24421">
    <property type="entry name" value="NITRATE/NITRITE SENSOR PROTEIN NARX-RELATED"/>
    <property type="match status" value="1"/>
</dbReference>
<evidence type="ECO:0000256" key="2">
    <source>
        <dbReference type="ARBA" id="ARBA00012438"/>
    </source>
</evidence>
<proteinExistence type="predicted"/>
<evidence type="ECO:0000259" key="11">
    <source>
        <dbReference type="Pfam" id="PF07730"/>
    </source>
</evidence>
<dbReference type="InterPro" id="IPR050482">
    <property type="entry name" value="Sensor_HK_TwoCompSys"/>
</dbReference>
<keyword evidence="9" id="KW-0472">Membrane</keyword>
<dbReference type="EMBL" id="QYAD01000003">
    <property type="protein sequence ID" value="MBL3690340.1"/>
    <property type="molecule type" value="Genomic_DNA"/>
</dbReference>
<feature type="transmembrane region" description="Helical" evidence="9">
    <location>
        <begin position="81"/>
        <end position="99"/>
    </location>
</feature>
<reference evidence="12 13" key="1">
    <citation type="submission" date="2018-09" db="EMBL/GenBank/DDBJ databases">
        <title>Comparative genomics of Leucobacter spp.</title>
        <authorList>
            <person name="Reis A.C."/>
            <person name="Kolvenbach B.A."/>
            <person name="Corvini P.F.X."/>
            <person name="Nunes O.C."/>
        </authorList>
    </citation>
    <scope>NUCLEOTIDE SEQUENCE [LARGE SCALE GENOMIC DNA]</scope>
    <source>
        <strain evidence="12 13">L-1</strain>
    </source>
</reference>
<evidence type="ECO:0000256" key="3">
    <source>
        <dbReference type="ARBA" id="ARBA00022553"/>
    </source>
</evidence>
<keyword evidence="6 12" id="KW-0418">Kinase</keyword>
<feature type="transmembrane region" description="Helical" evidence="9">
    <location>
        <begin position="59"/>
        <end position="75"/>
    </location>
</feature>
<feature type="domain" description="Signal transduction histidine kinase subgroup 3 dimerisation and phosphoacceptor" evidence="11">
    <location>
        <begin position="186"/>
        <end position="251"/>
    </location>
</feature>
<evidence type="ECO:0000256" key="5">
    <source>
        <dbReference type="ARBA" id="ARBA00022741"/>
    </source>
</evidence>
<dbReference type="Gene3D" id="3.30.565.10">
    <property type="entry name" value="Histidine kinase-like ATPase, C-terminal domain"/>
    <property type="match status" value="1"/>
</dbReference>
<dbReference type="Pfam" id="PF07730">
    <property type="entry name" value="HisKA_3"/>
    <property type="match status" value="1"/>
</dbReference>
<evidence type="ECO:0000256" key="8">
    <source>
        <dbReference type="ARBA" id="ARBA00023012"/>
    </source>
</evidence>
<keyword evidence="9" id="KW-1133">Transmembrane helix</keyword>
<dbReference type="CDD" id="cd16917">
    <property type="entry name" value="HATPase_UhpB-NarQ-NarX-like"/>
    <property type="match status" value="1"/>
</dbReference>
<evidence type="ECO:0000256" key="4">
    <source>
        <dbReference type="ARBA" id="ARBA00022679"/>
    </source>
</evidence>
<name>A0ABS1SQW0_9MICO</name>
<evidence type="ECO:0000313" key="13">
    <source>
        <dbReference type="Proteomes" id="UP001646141"/>
    </source>
</evidence>
<keyword evidence="8" id="KW-0902">Two-component regulatory system</keyword>
<sequence>MTARRSPWLWGAATLLAVALLAVSAALGVTVYGMPVVESLMIAATQSAGLLIALRFPRWGLAVLTIAVISGLTLAQPTATAPWPVQVTSLLALLATYVLVALHGRWLAAVASAALIGITASGVASGAGNTVPGGPMVANLIVLLALSTITIGITTLVRAVRAARGELAEAREVSELELARRQIAEERTRIAREMHDVVAHGMSVIQVQAASARYRFPEIDEAVADEFDELAATARTALGEMRALLGVLRADDGAEHAPQPGLGDLPELVARSRATLTDQLPGSLAARMDPVCQLAVYRVVQESLGNAARHAAGASATVSLAPEPPAPAVPAGVRVIVQNGAPPADRTVRAAPDPSGHGIRGMRERVTALGGALSADPSPGGGFQVTALLPIVPGTQLTLRHPVSPEEPSA</sequence>
<comment type="catalytic activity">
    <reaction evidence="1">
        <text>ATP + protein L-histidine = ADP + protein N-phospho-L-histidine.</text>
        <dbReference type="EC" id="2.7.13.3"/>
    </reaction>
</comment>
<keyword evidence="9" id="KW-0812">Transmembrane</keyword>
<keyword evidence="5" id="KW-0547">Nucleotide-binding</keyword>
<dbReference type="InterPro" id="IPR011712">
    <property type="entry name" value="Sig_transdc_His_kin_sub3_dim/P"/>
</dbReference>
<keyword evidence="7" id="KW-0067">ATP-binding</keyword>
<dbReference type="Pfam" id="PF02518">
    <property type="entry name" value="HATPase_c"/>
    <property type="match status" value="1"/>
</dbReference>
<evidence type="ECO:0000256" key="7">
    <source>
        <dbReference type="ARBA" id="ARBA00022840"/>
    </source>
</evidence>
<evidence type="ECO:0000256" key="1">
    <source>
        <dbReference type="ARBA" id="ARBA00000085"/>
    </source>
</evidence>
<evidence type="ECO:0000256" key="6">
    <source>
        <dbReference type="ARBA" id="ARBA00022777"/>
    </source>
</evidence>
<dbReference type="EC" id="2.7.13.3" evidence="2"/>
<evidence type="ECO:0000313" key="12">
    <source>
        <dbReference type="EMBL" id="MBL3690340.1"/>
    </source>
</evidence>
<accession>A0ABS1SQW0</accession>
<feature type="domain" description="Histidine kinase/HSP90-like ATPase" evidence="10">
    <location>
        <begin position="294"/>
        <end position="391"/>
    </location>
</feature>
<dbReference type="PANTHER" id="PTHR24421:SF10">
    <property type="entry name" value="NITRATE_NITRITE SENSOR PROTEIN NARQ"/>
    <property type="match status" value="1"/>
</dbReference>
<organism evidence="12 13">
    <name type="scientific">Leucobacter chromiireducens subsp. chromiireducens</name>
    <dbReference type="NCBI Taxonomy" id="660067"/>
    <lineage>
        <taxon>Bacteria</taxon>
        <taxon>Bacillati</taxon>
        <taxon>Actinomycetota</taxon>
        <taxon>Actinomycetes</taxon>
        <taxon>Micrococcales</taxon>
        <taxon>Microbacteriaceae</taxon>
        <taxon>Leucobacter</taxon>
    </lineage>
</organism>
<protein>
    <recommendedName>
        <fullName evidence="2">histidine kinase</fullName>
        <ecNumber evidence="2">2.7.13.3</ecNumber>
    </recommendedName>
</protein>